<feature type="transmembrane region" description="Helical" evidence="1">
    <location>
        <begin position="109"/>
        <end position="129"/>
    </location>
</feature>
<keyword evidence="5" id="KW-1185">Reference proteome</keyword>
<dbReference type="GO" id="GO:0016020">
    <property type="term" value="C:membrane"/>
    <property type="evidence" value="ECO:0007669"/>
    <property type="project" value="UniProtKB-UniRule"/>
</dbReference>
<dbReference type="PIRSF" id="PIRSF036615">
    <property type="entry name" value="MHYT_LytTR"/>
    <property type="match status" value="1"/>
</dbReference>
<proteinExistence type="predicted"/>
<feature type="transmembrane region" description="Helical" evidence="1">
    <location>
        <begin position="42"/>
        <end position="66"/>
    </location>
</feature>
<dbReference type="Pfam" id="PF03707">
    <property type="entry name" value="MHYT"/>
    <property type="match status" value="2"/>
</dbReference>
<sequence>MLEHGHNPYLVAASLAIALMSGFTGLSLTRGASGMGVARRKLVVSMSAVALGGGIWSMHFVAMLGMQLPVQFYYDALTTMVSALVAILLTGIALLFVHFGPRTPGRITLAGACVGIGIPAMHYIGMSGIRIVQPVYSQTGVGIALASSLALGIMSFWVCYGKREARNIVYGTIGFGLSVFAVHFIAMAGTHFMLVDGAEASSLRLSNEVLAFGVTLSAFAIAGAFLLMGVTFGLPFRETALAAPLQDVASAPPATPPAAEPEPETQALAAGRIPYEKEGRIYFVPEEEVAAVRAEGHYTFLYHRTGRLFCPWSISQVEERVADPHFLRCHRSYLINSRFVTGFERKKDNGVCYFDEGLPLDKAPVSRSYLKSIREKLGV</sequence>
<dbReference type="PROSITE" id="PS50930">
    <property type="entry name" value="HTH_LYTTR"/>
    <property type="match status" value="1"/>
</dbReference>
<keyword evidence="1" id="KW-0812">Transmembrane</keyword>
<feature type="domain" description="MHYT" evidence="2">
    <location>
        <begin position="6"/>
        <end position="193"/>
    </location>
</feature>
<dbReference type="AlphaFoldDB" id="A0A3L9XW68"/>
<protein>
    <submittedName>
        <fullName evidence="4">Carbon monoxide dehydrogenase</fullName>
    </submittedName>
</protein>
<evidence type="ECO:0000259" key="3">
    <source>
        <dbReference type="PROSITE" id="PS50930"/>
    </source>
</evidence>
<keyword evidence="1" id="KW-0472">Membrane</keyword>
<dbReference type="InterPro" id="IPR012073">
    <property type="entry name" value="LytTR_MHYT"/>
</dbReference>
<dbReference type="Proteomes" id="UP000281343">
    <property type="component" value="Unassembled WGS sequence"/>
</dbReference>
<dbReference type="OrthoDB" id="9781059at2"/>
<dbReference type="Gene3D" id="2.40.50.1020">
    <property type="entry name" value="LytTr DNA-binding domain"/>
    <property type="match status" value="1"/>
</dbReference>
<dbReference type="PROSITE" id="PS50924">
    <property type="entry name" value="MHYT"/>
    <property type="match status" value="1"/>
</dbReference>
<accession>A0A3L9XW68</accession>
<evidence type="ECO:0000259" key="2">
    <source>
        <dbReference type="PROSITE" id="PS50924"/>
    </source>
</evidence>
<name>A0A3L9XW68_9RHOB</name>
<gene>
    <name evidence="4" type="ORF">D9R08_16985</name>
</gene>
<dbReference type="GO" id="GO:0003677">
    <property type="term" value="F:DNA binding"/>
    <property type="evidence" value="ECO:0007669"/>
    <property type="project" value="InterPro"/>
</dbReference>
<reference evidence="4 5" key="1">
    <citation type="submission" date="2018-10" db="EMBL/GenBank/DDBJ databases">
        <authorList>
            <person name="Jung H.S."/>
            <person name="Jeon C.O."/>
        </authorList>
    </citation>
    <scope>NUCLEOTIDE SEQUENCE [LARGE SCALE GENOMIC DNA]</scope>
    <source>
        <strain evidence="4 5">MA-7-27</strain>
    </source>
</reference>
<feature type="transmembrane region" description="Helical" evidence="1">
    <location>
        <begin position="141"/>
        <end position="160"/>
    </location>
</feature>
<feature type="transmembrane region" description="Helical" evidence="1">
    <location>
        <begin position="209"/>
        <end position="234"/>
    </location>
</feature>
<dbReference type="EMBL" id="RCNT01000010">
    <property type="protein sequence ID" value="RMA40861.1"/>
    <property type="molecule type" value="Genomic_DNA"/>
</dbReference>
<keyword evidence="1" id="KW-1133">Transmembrane helix</keyword>
<dbReference type="PANTHER" id="PTHR35152">
    <property type="entry name" value="DOMAIN SIGNALLING PROTEIN, PUTATIVE (AFU_ORTHOLOGUE AFUA_5G11310)-RELATED"/>
    <property type="match status" value="1"/>
</dbReference>
<organism evidence="4 5">
    <name type="scientific">Rhodophyticola porphyridii</name>
    <dbReference type="NCBI Taxonomy" id="1852017"/>
    <lineage>
        <taxon>Bacteria</taxon>
        <taxon>Pseudomonadati</taxon>
        <taxon>Pseudomonadota</taxon>
        <taxon>Alphaproteobacteria</taxon>
        <taxon>Rhodobacterales</taxon>
        <taxon>Roseobacteraceae</taxon>
        <taxon>Rhodophyticola</taxon>
    </lineage>
</organism>
<dbReference type="InterPro" id="IPR005330">
    <property type="entry name" value="MHYT_dom"/>
</dbReference>
<dbReference type="InterPro" id="IPR007492">
    <property type="entry name" value="LytTR_DNA-bd_dom"/>
</dbReference>
<dbReference type="PANTHER" id="PTHR35152:SF1">
    <property type="entry name" value="DOMAIN SIGNALLING PROTEIN, PUTATIVE (AFU_ORTHOLOGUE AFUA_5G11310)-RELATED"/>
    <property type="match status" value="1"/>
</dbReference>
<dbReference type="Pfam" id="PF04397">
    <property type="entry name" value="LytTR"/>
    <property type="match status" value="1"/>
</dbReference>
<evidence type="ECO:0000313" key="4">
    <source>
        <dbReference type="EMBL" id="RMA40861.1"/>
    </source>
</evidence>
<dbReference type="SMART" id="SM00850">
    <property type="entry name" value="LytTR"/>
    <property type="match status" value="1"/>
</dbReference>
<dbReference type="RefSeq" id="WP_121899271.1">
    <property type="nucleotide sequence ID" value="NZ_RCNT01000010.1"/>
</dbReference>
<evidence type="ECO:0000256" key="1">
    <source>
        <dbReference type="PROSITE-ProRule" id="PRU00244"/>
    </source>
</evidence>
<comment type="caution">
    <text evidence="4">The sequence shown here is derived from an EMBL/GenBank/DDBJ whole genome shotgun (WGS) entry which is preliminary data.</text>
</comment>
<feature type="domain" description="HTH LytTR-type" evidence="3">
    <location>
        <begin position="273"/>
        <end position="379"/>
    </location>
</feature>
<feature type="transmembrane region" description="Helical" evidence="1">
    <location>
        <begin position="167"/>
        <end position="189"/>
    </location>
</feature>
<evidence type="ECO:0000313" key="5">
    <source>
        <dbReference type="Proteomes" id="UP000281343"/>
    </source>
</evidence>
<feature type="transmembrane region" description="Helical" evidence="1">
    <location>
        <begin position="6"/>
        <end position="30"/>
    </location>
</feature>
<feature type="transmembrane region" description="Helical" evidence="1">
    <location>
        <begin position="72"/>
        <end position="97"/>
    </location>
</feature>